<protein>
    <submittedName>
        <fullName evidence="2">Uncharacterized protein</fullName>
    </submittedName>
</protein>
<evidence type="ECO:0000313" key="3">
    <source>
        <dbReference type="Proteomes" id="UP001465668"/>
    </source>
</evidence>
<dbReference type="EMBL" id="JARVKM010000032">
    <property type="protein sequence ID" value="KAK9775768.1"/>
    <property type="molecule type" value="Genomic_DNA"/>
</dbReference>
<feature type="region of interest" description="Disordered" evidence="1">
    <location>
        <begin position="223"/>
        <end position="244"/>
    </location>
</feature>
<sequence>MKPVKKDKEARKLIRKKTKAWFRDAPIDDRDRALINAQHVSFVEYGQASYLRKVYHLKRGQQTFNEHTWTVENDLICKSLVESAGATLVGFPTGPARPNEYASMTINVNIKCPAGGEFKWGFLSTQPGYIRIFKGPAITCKDHPWDAMILRDCCPNTDSMIGTTEISSRKWDILLMKMCEDFDSSPDPWVVIAIKDSGPASDKPQHSCLDTDHCGCVFEAPCPPSQSTSTQLPAEGSADPMAVD</sequence>
<dbReference type="Proteomes" id="UP001465668">
    <property type="component" value="Unassembled WGS sequence"/>
</dbReference>
<comment type="caution">
    <text evidence="2">The sequence shown here is derived from an EMBL/GenBank/DDBJ whole genome shotgun (WGS) entry which is preliminary data.</text>
</comment>
<name>A0ABR2XPQ6_9PEZI</name>
<organism evidence="2 3">
    <name type="scientific">Seiridium cardinale</name>
    <dbReference type="NCBI Taxonomy" id="138064"/>
    <lineage>
        <taxon>Eukaryota</taxon>
        <taxon>Fungi</taxon>
        <taxon>Dikarya</taxon>
        <taxon>Ascomycota</taxon>
        <taxon>Pezizomycotina</taxon>
        <taxon>Sordariomycetes</taxon>
        <taxon>Xylariomycetidae</taxon>
        <taxon>Amphisphaeriales</taxon>
        <taxon>Sporocadaceae</taxon>
        <taxon>Seiridium</taxon>
    </lineage>
</organism>
<proteinExistence type="predicted"/>
<gene>
    <name evidence="2" type="ORF">SCAR479_07584</name>
</gene>
<keyword evidence="3" id="KW-1185">Reference proteome</keyword>
<accession>A0ABR2XPQ6</accession>
<evidence type="ECO:0000313" key="2">
    <source>
        <dbReference type="EMBL" id="KAK9775768.1"/>
    </source>
</evidence>
<evidence type="ECO:0000256" key="1">
    <source>
        <dbReference type="SAM" id="MobiDB-lite"/>
    </source>
</evidence>
<reference evidence="2 3" key="1">
    <citation type="submission" date="2024-02" db="EMBL/GenBank/DDBJ databases">
        <title>First draft genome assembly of two strains of Seiridium cardinale.</title>
        <authorList>
            <person name="Emiliani G."/>
            <person name="Scali E."/>
        </authorList>
    </citation>
    <scope>NUCLEOTIDE SEQUENCE [LARGE SCALE GENOMIC DNA]</scope>
    <source>
        <strain evidence="2 3">BM-138-000479</strain>
    </source>
</reference>